<dbReference type="AlphaFoldDB" id="A0A2T0VUR6"/>
<gene>
    <name evidence="1" type="ORF">CLV80_11341</name>
</gene>
<sequence>MTKLEFNIEQASQREFEDFVFNQKAHSHQGLVIIFDPKHNTHRFIEMFRNAGSLLERYDLTNLERGCWAMFGPGDKGNLTDLIWNQDIPIEVKEELITSMYFMFRDIFAQQPLGNACEMWWDGLAYEINPMKRAQPSTNLEHQRIQNAMFETLSKVLLIDSYDCQSAALHGLNHVLHPDNDRVIQAFINRHPDMTDEEIEYARMCSKGLAA</sequence>
<dbReference type="EMBL" id="PVTP01000013">
    <property type="protein sequence ID" value="PRY75231.1"/>
    <property type="molecule type" value="Genomic_DNA"/>
</dbReference>
<evidence type="ECO:0000313" key="1">
    <source>
        <dbReference type="EMBL" id="PRY75231.1"/>
    </source>
</evidence>
<evidence type="ECO:0000313" key="2">
    <source>
        <dbReference type="Proteomes" id="UP000238007"/>
    </source>
</evidence>
<keyword evidence="2" id="KW-1185">Reference proteome</keyword>
<dbReference type="RefSeq" id="WP_106358919.1">
    <property type="nucleotide sequence ID" value="NZ_PVTP01000013.1"/>
</dbReference>
<dbReference type="OrthoDB" id="7631126at2"/>
<comment type="caution">
    <text evidence="1">The sequence shown here is derived from an EMBL/GenBank/DDBJ whole genome shotgun (WGS) entry which is preliminary data.</text>
</comment>
<name>A0A2T0VUR6_9RHOB</name>
<accession>A0A2T0VUR6</accession>
<protein>
    <submittedName>
        <fullName evidence="1">Uncharacterized protein</fullName>
    </submittedName>
</protein>
<organism evidence="1 2">
    <name type="scientific">Yoonia maritima</name>
    <dbReference type="NCBI Taxonomy" id="1435347"/>
    <lineage>
        <taxon>Bacteria</taxon>
        <taxon>Pseudomonadati</taxon>
        <taxon>Pseudomonadota</taxon>
        <taxon>Alphaproteobacteria</taxon>
        <taxon>Rhodobacterales</taxon>
        <taxon>Paracoccaceae</taxon>
        <taxon>Yoonia</taxon>
    </lineage>
</organism>
<proteinExistence type="predicted"/>
<dbReference type="Proteomes" id="UP000238007">
    <property type="component" value="Unassembled WGS sequence"/>
</dbReference>
<reference evidence="1 2" key="1">
    <citation type="submission" date="2018-03" db="EMBL/GenBank/DDBJ databases">
        <title>Genomic Encyclopedia of Archaeal and Bacterial Type Strains, Phase II (KMG-II): from individual species to whole genera.</title>
        <authorList>
            <person name="Goeker M."/>
        </authorList>
    </citation>
    <scope>NUCLEOTIDE SEQUENCE [LARGE SCALE GENOMIC DNA]</scope>
    <source>
        <strain evidence="1 2">DSM 101533</strain>
    </source>
</reference>